<feature type="transmembrane region" description="Helical" evidence="1">
    <location>
        <begin position="238"/>
        <end position="259"/>
    </location>
</feature>
<dbReference type="EMBL" id="KZ825055">
    <property type="protein sequence ID" value="RAH62489.1"/>
    <property type="molecule type" value="Genomic_DNA"/>
</dbReference>
<accession>A0A8G1RD17</accession>
<dbReference type="AlphaFoldDB" id="A0A8G1RD17"/>
<dbReference type="PANTHER" id="PTHR35043:SF8">
    <property type="entry name" value="DUF4220 DOMAIN-CONTAINING PROTEIN"/>
    <property type="match status" value="1"/>
</dbReference>
<feature type="transmembrane region" description="Helical" evidence="1">
    <location>
        <begin position="35"/>
        <end position="53"/>
    </location>
</feature>
<name>A0A8G1RD17_9EURO</name>
<feature type="transmembrane region" description="Helical" evidence="1">
    <location>
        <begin position="265"/>
        <end position="284"/>
    </location>
</feature>
<protein>
    <submittedName>
        <fullName evidence="2">Uncharacterized protein</fullName>
    </submittedName>
</protein>
<keyword evidence="1" id="KW-0472">Membrane</keyword>
<evidence type="ECO:0000313" key="3">
    <source>
        <dbReference type="Proteomes" id="UP000249526"/>
    </source>
</evidence>
<dbReference type="GeneID" id="37164844"/>
<dbReference type="RefSeq" id="XP_025520411.1">
    <property type="nucleotide sequence ID" value="XM_025661442.1"/>
</dbReference>
<evidence type="ECO:0000256" key="1">
    <source>
        <dbReference type="SAM" id="Phobius"/>
    </source>
</evidence>
<gene>
    <name evidence="2" type="ORF">BO85DRAFT_456429</name>
</gene>
<dbReference type="PANTHER" id="PTHR35043">
    <property type="entry name" value="TRANSCRIPTION FACTOR DOMAIN-CONTAINING PROTEIN"/>
    <property type="match status" value="1"/>
</dbReference>
<keyword evidence="1" id="KW-0812">Transmembrane</keyword>
<dbReference type="Proteomes" id="UP000249526">
    <property type="component" value="Unassembled WGS sequence"/>
</dbReference>
<proteinExistence type="predicted"/>
<evidence type="ECO:0000313" key="2">
    <source>
        <dbReference type="EMBL" id="RAH62489.1"/>
    </source>
</evidence>
<keyword evidence="1" id="KW-1133">Transmembrane helix</keyword>
<reference evidence="2 3" key="1">
    <citation type="submission" date="2018-02" db="EMBL/GenBank/DDBJ databases">
        <title>The genomes of Aspergillus section Nigri reveals drivers in fungal speciation.</title>
        <authorList>
            <consortium name="DOE Joint Genome Institute"/>
            <person name="Vesth T.C."/>
            <person name="Nybo J."/>
            <person name="Theobald S."/>
            <person name="Brandl J."/>
            <person name="Frisvad J.C."/>
            <person name="Nielsen K.F."/>
            <person name="Lyhne E.K."/>
            <person name="Kogle M.E."/>
            <person name="Kuo A."/>
            <person name="Riley R."/>
            <person name="Clum A."/>
            <person name="Nolan M."/>
            <person name="Lipzen A."/>
            <person name="Salamov A."/>
            <person name="Henrissat B."/>
            <person name="Wiebenga A."/>
            <person name="De vries R.P."/>
            <person name="Grigoriev I.V."/>
            <person name="Mortensen U.H."/>
            <person name="Andersen M.R."/>
            <person name="Baker S.E."/>
        </authorList>
    </citation>
    <scope>NUCLEOTIDE SEQUENCE [LARGE SCALE GENOMIC DNA]</scope>
    <source>
        <strain evidence="2 3">CBS 112811</strain>
    </source>
</reference>
<organism evidence="2 3">
    <name type="scientific">Aspergillus piperis CBS 112811</name>
    <dbReference type="NCBI Taxonomy" id="1448313"/>
    <lineage>
        <taxon>Eukaryota</taxon>
        <taxon>Fungi</taxon>
        <taxon>Dikarya</taxon>
        <taxon>Ascomycota</taxon>
        <taxon>Pezizomycotina</taxon>
        <taxon>Eurotiomycetes</taxon>
        <taxon>Eurotiomycetidae</taxon>
        <taxon>Eurotiales</taxon>
        <taxon>Aspergillaceae</taxon>
        <taxon>Aspergillus</taxon>
        <taxon>Aspergillus subgen. Circumdati</taxon>
    </lineage>
</organism>
<sequence length="379" mass="43213">MSHNSTCTTASVAATTHDIVHGWVYQPNCRGTIDIIWSGLFTIFICTYTMLCLNVPAQYEKPWDIIFVLTYASAQWGRARDSVRAFKASGFPQWTMRHGFFADMGGFHLVPPDGPPFPVTSKHIHWLVIHNYLPFPEITSEEITDRSKQDTVAKIVSCMQTSWMLLQCLGRAAQGLAITTLELSALAIVTPLDFIDDLLPSWSLNVQPFMKMPVAPFERPLPRLGNDRLPDLKGYQEIILCVATLLYASIHLIGWNFGFPTKAELILWRVCSMFLFGTVAFWVFETSAAWYRIGRWQRFICRIFWKSKLEDVEQARLTRESAKVPKVLPLKAEFWSIFPLACTYAAARLYLIVEAFVGLRALEASAYRTVDWTTFLPHL</sequence>
<keyword evidence="3" id="KW-1185">Reference proteome</keyword>